<keyword evidence="3" id="KW-1185">Reference proteome</keyword>
<sequence length="1398" mass="148580">MAPMLRPLFARTLAALGLAALLSTPLSAQLDPRLQKDPTDFLNLYQQTNSQTLKPEIVTIFDFTGSMDSIMFHPNFPNADLTDSDGGANMKFSVTYTGGAYVCTASLYINGSTLTAKSNSATNPLIRPDGSVLTAANIDANYVASSPALPGETASPKSSDVRNWVRSLSHVRFTKNGRTLDIPVPWTILDDSSITPGTNEYRKQYMGYPLKMTILDPNTGTAPGTEYEMDTRYRIPSNTLVSSSGTVPLSSYTMTGVVYRNAYFNWLFSSASAPYVPDASTTAGVAFKNGIPSRTRASAVKDAAMRTWAKYHGQVYWAYRFIHDITDNVSQENTHGTTVYNDSRTNMPSGDPRSSFVYGGAQRGWYLLNSNSLTGLQRLAAYQSGGNTPMTYAVGNTLAQLNDPNNVFNDVETGTDKPVDCMKHFLILFTDGFPNTDGGGENTNTPYLTGTSGTTFDANAGNGVIKGNPSLMNPNSTDWNPMNLAAVAAHLGGGRPDITNFIDPTGVTYPAAGTYPSGGGTSVANWLPFYIKSRGSGTNFTTFTKPHPIYTMTVGLSMAGSASNPNSPKYRLLLAAAFGDPDRVHADDITQLKPFTLTNPSDPNSKDPNSVFFFDAANPQTLVDNLDAAFYSTVALSSNNATSKPTVPFVGLGLASQIYLGNFQIPLNGGAVWSGDLLMFPTKQVNGQTMILDQTGAIASKIDYSTATWTAADALYARGWANRKVFTRLPATTSVPNPPLVPFAYRPTSGSTSAFDAIKAYVGPSTMNDDAKNKLIEFVLGADTGSTATPYPSRIAHPPLKTDTLGIMGDVIDSAPSAVEYTLTPAVTSQLPTTLATAATNPGARFRVIFVGTNTGMLHAFGEISWIDTTDPLNPITKGVADELWAFVPTDLLSHLDYLQGINPHRFMVDGSPYVYHLDLAPTGSMLPNGTVDSNETARVIFGLRKGGRSYYALDIHDPFNPAMAWALSPDEVTANPGILDGRIESSNPALVKTLVQNMGFSSANLAVGRVAYGSPAVHLRDALFLGGGFSTPQVDAAFSSTTKLGRSALAVDAASGNILQAWDFINDGNLSGIASGMGPVGAGVVPFEYFLNSGLVQRAYFTDFNGNLWALGSGANTKASDNNYYRRDTSSLDAWTQDGTVGGKLSLRKVYAGTTNDFITTLPAPFLTGNVPTTAGAIPVGIALASGNRDNPLDYNPPASLTQHEVSVLFDNQDASLGATAITPSDLYVVPDSAPGVTPSEVIPGNAAFYLANGKRGYVIRFPAKSGGYIPKGINEPMVLGGAMFFSYFTPTESDPCTGGGGITSSNRICDVLYPTYQGNATTVSNSYNGPCVGGHMFAWSGVATNFSARSTVSVNQAGVVSTGGTGAPGTSQVQIQTIFGQVKDRLPRPRTWRTVR</sequence>
<accession>A0ABQ5Q6D7</accession>
<name>A0ABQ5Q6D7_9BACT</name>
<gene>
    <name evidence="2" type="ORF">GETHPA_15810</name>
</gene>
<evidence type="ECO:0000313" key="3">
    <source>
        <dbReference type="Proteomes" id="UP001165089"/>
    </source>
</evidence>
<comment type="caution">
    <text evidence="2">The sequence shown here is derived from an EMBL/GenBank/DDBJ whole genome shotgun (WGS) entry which is preliminary data.</text>
</comment>
<keyword evidence="1" id="KW-0732">Signal</keyword>
<protein>
    <recommendedName>
        <fullName evidence="4">PilC beta-propeller domain-containing protein</fullName>
    </recommendedName>
</protein>
<dbReference type="EMBL" id="BSDD01000003">
    <property type="protein sequence ID" value="GLH70048.1"/>
    <property type="molecule type" value="Genomic_DNA"/>
</dbReference>
<dbReference type="RefSeq" id="WP_285724385.1">
    <property type="nucleotide sequence ID" value="NZ_BSDD01000003.1"/>
</dbReference>
<proteinExistence type="predicted"/>
<organism evidence="2 3">
    <name type="scientific">Geothrix rubra</name>
    <dbReference type="NCBI Taxonomy" id="2927977"/>
    <lineage>
        <taxon>Bacteria</taxon>
        <taxon>Pseudomonadati</taxon>
        <taxon>Acidobacteriota</taxon>
        <taxon>Holophagae</taxon>
        <taxon>Holophagales</taxon>
        <taxon>Holophagaceae</taxon>
        <taxon>Geothrix</taxon>
    </lineage>
</organism>
<evidence type="ECO:0008006" key="4">
    <source>
        <dbReference type="Google" id="ProtNLM"/>
    </source>
</evidence>
<dbReference type="Proteomes" id="UP001165089">
    <property type="component" value="Unassembled WGS sequence"/>
</dbReference>
<reference evidence="2 3" key="1">
    <citation type="journal article" date="2023" name="Antonie Van Leeuwenhoek">
        <title>Mesoterricola silvestris gen. nov., sp. nov., Mesoterricola sediminis sp. nov., Geothrix oryzae sp. nov., Geothrix edaphica sp. nov., Geothrix rubra sp. nov., and Geothrix limicola sp. nov., six novel members of Acidobacteriota isolated from soils.</title>
        <authorList>
            <person name="Itoh H."/>
            <person name="Sugisawa Y."/>
            <person name="Mise K."/>
            <person name="Xu Z."/>
            <person name="Kuniyasu M."/>
            <person name="Ushijima N."/>
            <person name="Kawano K."/>
            <person name="Kobayashi E."/>
            <person name="Shiratori Y."/>
            <person name="Masuda Y."/>
            <person name="Senoo K."/>
        </authorList>
    </citation>
    <scope>NUCLEOTIDE SEQUENCE [LARGE SCALE GENOMIC DNA]</scope>
    <source>
        <strain evidence="2 3">Red803</strain>
    </source>
</reference>
<feature type="chain" id="PRO_5046189167" description="PilC beta-propeller domain-containing protein" evidence="1">
    <location>
        <begin position="29"/>
        <end position="1398"/>
    </location>
</feature>
<feature type="signal peptide" evidence="1">
    <location>
        <begin position="1"/>
        <end position="28"/>
    </location>
</feature>
<evidence type="ECO:0000313" key="2">
    <source>
        <dbReference type="EMBL" id="GLH70048.1"/>
    </source>
</evidence>
<evidence type="ECO:0000256" key="1">
    <source>
        <dbReference type="SAM" id="SignalP"/>
    </source>
</evidence>